<evidence type="ECO:0000313" key="2">
    <source>
        <dbReference type="Proteomes" id="UP000078428"/>
    </source>
</evidence>
<comment type="caution">
    <text evidence="1">The sequence shown here is derived from an EMBL/GenBank/DDBJ whole genome shotgun (WGS) entry which is preliminary data.</text>
</comment>
<organism evidence="1 2">
    <name type="scientific">Paramagnetospirillum marisnigri</name>
    <dbReference type="NCBI Taxonomy" id="1285242"/>
    <lineage>
        <taxon>Bacteria</taxon>
        <taxon>Pseudomonadati</taxon>
        <taxon>Pseudomonadota</taxon>
        <taxon>Alphaproteobacteria</taxon>
        <taxon>Rhodospirillales</taxon>
        <taxon>Magnetospirillaceae</taxon>
        <taxon>Paramagnetospirillum</taxon>
    </lineage>
</organism>
<dbReference type="AlphaFoldDB" id="A0A178MFD0"/>
<evidence type="ECO:0000313" key="1">
    <source>
        <dbReference type="EMBL" id="OAN47439.1"/>
    </source>
</evidence>
<dbReference type="EMBL" id="LWQT01000081">
    <property type="protein sequence ID" value="OAN47439.1"/>
    <property type="molecule type" value="Genomic_DNA"/>
</dbReference>
<proteinExistence type="predicted"/>
<keyword evidence="2" id="KW-1185">Reference proteome</keyword>
<accession>A0A178MFD0</accession>
<dbReference type="OrthoDB" id="7362115at2"/>
<sequence>MLIATGIITVTHWVVMKKAGTAPTDRLTREGKMTRTALTTAINRILRDERQYAGKLQADGEFGRAKLAYAAIEGITAALRMAGKGDDDAYGERLLETLEAQRNSYCEFWNDEDGVGTSTFSRVINEVESSQ</sequence>
<reference evidence="1 2" key="1">
    <citation type="submission" date="2016-04" db="EMBL/GenBank/DDBJ databases">
        <title>Draft genome sequence of freshwater magnetotactic bacteria Magnetospirillum marisnigri SP-1 and Magnetospirillum moscoviense BB-1.</title>
        <authorList>
            <person name="Koziaeva V."/>
            <person name="Dziuba M.V."/>
            <person name="Ivanov T.M."/>
            <person name="Kuznetsov B."/>
            <person name="Grouzdev D.S."/>
        </authorList>
    </citation>
    <scope>NUCLEOTIDE SEQUENCE [LARGE SCALE GENOMIC DNA]</scope>
    <source>
        <strain evidence="1 2">SP-1</strain>
    </source>
</reference>
<dbReference type="RefSeq" id="WP_068494599.1">
    <property type="nucleotide sequence ID" value="NZ_LWQT01000081.1"/>
</dbReference>
<dbReference type="Proteomes" id="UP000078428">
    <property type="component" value="Unassembled WGS sequence"/>
</dbReference>
<protein>
    <submittedName>
        <fullName evidence="1">Uncharacterized protein</fullName>
    </submittedName>
</protein>
<name>A0A178MFD0_9PROT</name>
<gene>
    <name evidence="1" type="ORF">A6A04_20380</name>
</gene>